<dbReference type="InParanoid" id="A0A1S3HTQ8"/>
<evidence type="ECO:0000313" key="3">
    <source>
        <dbReference type="RefSeq" id="XP_013388931.1"/>
    </source>
</evidence>
<dbReference type="RefSeq" id="XP_013388931.1">
    <property type="nucleotide sequence ID" value="XM_013533477.1"/>
</dbReference>
<dbReference type="GeneID" id="106157739"/>
<dbReference type="InterPro" id="IPR057873">
    <property type="entry name" value="CTHRC1_C"/>
</dbReference>
<organism evidence="2 3">
    <name type="scientific">Lingula anatina</name>
    <name type="common">Brachiopod</name>
    <name type="synonym">Lingula unguis</name>
    <dbReference type="NCBI Taxonomy" id="7574"/>
    <lineage>
        <taxon>Eukaryota</taxon>
        <taxon>Metazoa</taxon>
        <taxon>Spiralia</taxon>
        <taxon>Lophotrochozoa</taxon>
        <taxon>Brachiopoda</taxon>
        <taxon>Linguliformea</taxon>
        <taxon>Lingulata</taxon>
        <taxon>Lingulida</taxon>
        <taxon>Linguloidea</taxon>
        <taxon>Lingulidae</taxon>
        <taxon>Lingula</taxon>
    </lineage>
</organism>
<accession>A0A1S3HTQ8</accession>
<dbReference type="KEGG" id="lak:106157739"/>
<proteinExistence type="predicted"/>
<dbReference type="STRING" id="7574.A0A1S3HTQ8"/>
<feature type="domain" description="CTHRC1 C-terminal" evidence="1">
    <location>
        <begin position="37"/>
        <end position="161"/>
    </location>
</feature>
<evidence type="ECO:0000259" key="1">
    <source>
        <dbReference type="Pfam" id="PF25815"/>
    </source>
</evidence>
<keyword evidence="2" id="KW-1185">Reference proteome</keyword>
<dbReference type="Pfam" id="PF25815">
    <property type="entry name" value="CTHRC1_C"/>
    <property type="match status" value="1"/>
</dbReference>
<name>A0A1S3HTQ8_LINAN</name>
<sequence length="171" mass="18894">MDPDPGVNGVSRIVVEEVRLGKPQFADQPQVAQQVFNLRHWNWYNLDFTGLSEIESMIYPKMSFDSGLRVSMTATVMTSQARAVCTKWEFRFDRQLCPVSTHVVHGVRNTNSYQTTTQHLFPITVSGICTGLPAGNLVLSIHTSSCGGSPVDAVTGWQTSFFVSAEEVVLP</sequence>
<dbReference type="Proteomes" id="UP000085678">
    <property type="component" value="Unplaced"/>
</dbReference>
<protein>
    <submittedName>
        <fullName evidence="3">Uncharacterized protein LOC106157739</fullName>
    </submittedName>
</protein>
<reference evidence="3" key="1">
    <citation type="submission" date="2025-08" db="UniProtKB">
        <authorList>
            <consortium name="RefSeq"/>
        </authorList>
    </citation>
    <scope>IDENTIFICATION</scope>
    <source>
        <tissue evidence="3">Gonads</tissue>
    </source>
</reference>
<dbReference type="AlphaFoldDB" id="A0A1S3HTQ8"/>
<evidence type="ECO:0000313" key="2">
    <source>
        <dbReference type="Proteomes" id="UP000085678"/>
    </source>
</evidence>
<gene>
    <name evidence="3" type="primary">LOC106157739</name>
</gene>